<feature type="coiled-coil region" evidence="1">
    <location>
        <begin position="158"/>
        <end position="220"/>
    </location>
</feature>
<reference evidence="2 3" key="1">
    <citation type="submission" date="2012-01" db="EMBL/GenBank/DDBJ databases">
        <title>The Genome Sequence of Helcococcus kunzii ATCC 51366.</title>
        <authorList>
            <consortium name="The Broad Institute Genome Sequencing Platform"/>
            <person name="Earl A."/>
            <person name="Ward D."/>
            <person name="Feldgarden M."/>
            <person name="Gevers D."/>
            <person name="Huys G."/>
            <person name="Young S.K."/>
            <person name="Zeng Q."/>
            <person name="Gargeya S."/>
            <person name="Fitzgerald M."/>
            <person name="Haas B."/>
            <person name="Abouelleil A."/>
            <person name="Alvarado L."/>
            <person name="Arachchi H.M."/>
            <person name="Berlin A."/>
            <person name="Chapman S.B."/>
            <person name="Gearin G."/>
            <person name="Goldberg J."/>
            <person name="Griggs A."/>
            <person name="Gujja S."/>
            <person name="Hansen M."/>
            <person name="Heiman D."/>
            <person name="Howarth C."/>
            <person name="Larimer J."/>
            <person name="Lui A."/>
            <person name="MacDonald P.J.P."/>
            <person name="McCowen C."/>
            <person name="Montmayeur A."/>
            <person name="Murphy C."/>
            <person name="Neiman D."/>
            <person name="Pearson M."/>
            <person name="Priest M."/>
            <person name="Roberts A."/>
            <person name="Saif S."/>
            <person name="Shea T."/>
            <person name="Sisk P."/>
            <person name="Stolte C."/>
            <person name="Sykes S."/>
            <person name="Wortman J."/>
            <person name="Nusbaum C."/>
            <person name="Birren B."/>
        </authorList>
    </citation>
    <scope>NUCLEOTIDE SEQUENCE [LARGE SCALE GENOMIC DNA]</scope>
    <source>
        <strain evidence="2 3">ATCC 51366</strain>
    </source>
</reference>
<feature type="coiled-coil region" evidence="1">
    <location>
        <begin position="398"/>
        <end position="429"/>
    </location>
</feature>
<dbReference type="EMBL" id="AGEI01000012">
    <property type="protein sequence ID" value="EHR35473.1"/>
    <property type="molecule type" value="Genomic_DNA"/>
</dbReference>
<comment type="caution">
    <text evidence="2">The sequence shown here is derived from an EMBL/GenBank/DDBJ whole genome shotgun (WGS) entry which is preliminary data.</text>
</comment>
<dbReference type="InterPro" id="IPR043756">
    <property type="entry name" value="DUF5702"/>
</dbReference>
<gene>
    <name evidence="2" type="ORF">HMPREF9709_00425</name>
</gene>
<accession>H3NM64</accession>
<proteinExistence type="predicted"/>
<evidence type="ECO:0000313" key="3">
    <source>
        <dbReference type="Proteomes" id="UP000004191"/>
    </source>
</evidence>
<dbReference type="GeneID" id="96998432"/>
<evidence type="ECO:0000313" key="2">
    <source>
        <dbReference type="EMBL" id="EHR35473.1"/>
    </source>
</evidence>
<organism evidence="2 3">
    <name type="scientific">Helcococcus kunzii ATCC 51366</name>
    <dbReference type="NCBI Taxonomy" id="883114"/>
    <lineage>
        <taxon>Bacteria</taxon>
        <taxon>Bacillati</taxon>
        <taxon>Bacillota</taxon>
        <taxon>Tissierellia</taxon>
        <taxon>Tissierellales</taxon>
        <taxon>Peptoniphilaceae</taxon>
        <taxon>Helcococcus</taxon>
    </lineage>
</organism>
<dbReference type="OrthoDB" id="5135382at2"/>
<sequence>MIKSSKGTISVFLALILLPIYSFALVSMDIAKIFVANNHLNMANEIASYSVESSFNDKLYEKYGIFGIDKDKEFINQYVNYLLKENIEKEESDIYHAMVDDSNVNIENSDLLIANDNLESQILEYMKLVGPYKITNGVLNLFNISMSSRQYTEILNNKMDYEEEYSKAVKSIDNLVNNFILYDNNFSNINNDVSNLNTNLENLRKNTKDIKTKFSKIETKTLDKDMDINKINEKSKMLLDKKHEDIIIKIYKLTNTDKKHTENNEFIELIKKNKDFLEEIYTYSKLWNIDDKLIVDDKDFDISIALDKIVKYNSEIVKTYDKQISIAISEYNSNNNSLKEKLKTFEITYKNIISELENFSNSSVELQEKLDKWGESIKSMEQSDIKNNFNSEYKSTKISFTKENIDKLLEKLKNNEKTLHDINEELDRNTDIFKIDPLKYNSDNDKKFNLNNLGKLPSLNNFKIYKFAMERNKSDTIEHSQKKVAKENKKNIEKFSEKAKKDSIEKSKGSIYDYIDKENIDKISEISNEKSPLFDNNTDIKNYKKIINFSSEIIPSNDTNIIDNLYLSQYIIDKFYNKLSKNEEFGSQIEYILFGKDDLSKNNNTVNNYIFGLRFLLNSLYAFTNTNLKLEANAIAISIAGWTGFAVPLIRTLVLSAMSFGESVIDLETINDDKAIETFKNKASWKVSVTSLPSILGKKAKEIVDTGLDNIYDSIINYSNEGIDVLEKNVDEFTHQTIDGISQSIISEIVSPVQNVMFNNINQEGANLKQEIEETLNEVNSNIQNEKGELYSIKSNMFNFVKENIMSNIDNFKQINLEEYFGKLSKNIEDKVKGVTSKYSNILKDKINSSISKNKIKQKELFNKYVDDYLDKLGLNKKITNMGSTSGLSFKYKDYLTLVTLFRLMSGNKSKIMERLAIVIDYEMKKEFSEFDITKVFVSFTIDSKLRINTVLLNKYIFKDSVENTIIGGY</sequence>
<dbReference type="Pfam" id="PF18960">
    <property type="entry name" value="DUF5702"/>
    <property type="match status" value="1"/>
</dbReference>
<dbReference type="STRING" id="883114.HMPREF9709_00425"/>
<dbReference type="Proteomes" id="UP000004191">
    <property type="component" value="Unassembled WGS sequence"/>
</dbReference>
<dbReference type="AlphaFoldDB" id="H3NM64"/>
<evidence type="ECO:0000256" key="1">
    <source>
        <dbReference type="SAM" id="Coils"/>
    </source>
</evidence>
<protein>
    <submittedName>
        <fullName evidence="2">Uncharacterized protein</fullName>
    </submittedName>
</protein>
<keyword evidence="1" id="KW-0175">Coiled coil</keyword>
<dbReference type="RefSeq" id="WP_005397510.1">
    <property type="nucleotide sequence ID" value="NZ_JH601088.1"/>
</dbReference>
<name>H3NM64_9FIRM</name>
<feature type="coiled-coil region" evidence="1">
    <location>
        <begin position="328"/>
        <end position="355"/>
    </location>
</feature>
<dbReference type="eggNOG" id="ENOG5032F6S">
    <property type="taxonomic scope" value="Bacteria"/>
</dbReference>
<keyword evidence="3" id="KW-1185">Reference proteome</keyword>
<dbReference type="PATRIC" id="fig|883114.3.peg.419"/>
<dbReference type="HOGENOM" id="CLU_305610_0_0_9"/>
<feature type="coiled-coil region" evidence="1">
    <location>
        <begin position="758"/>
        <end position="789"/>
    </location>
</feature>